<keyword evidence="2" id="KW-0732">Signal</keyword>
<dbReference type="SUPFAM" id="SSF109998">
    <property type="entry name" value="Triger factor/SurA peptide-binding domain-like"/>
    <property type="match status" value="1"/>
</dbReference>
<dbReference type="PANTHER" id="PTHR47245">
    <property type="entry name" value="PEPTIDYLPROLYL ISOMERASE"/>
    <property type="match status" value="1"/>
</dbReference>
<keyword evidence="5" id="KW-1185">Reference proteome</keyword>
<dbReference type="InterPro" id="IPR046357">
    <property type="entry name" value="PPIase_dom_sf"/>
</dbReference>
<proteinExistence type="predicted"/>
<dbReference type="PANTHER" id="PTHR47245:SF2">
    <property type="entry name" value="PEPTIDYL-PROLYL CIS-TRANS ISOMERASE HP_0175-RELATED"/>
    <property type="match status" value="1"/>
</dbReference>
<organism evidence="4 5">
    <name type="scientific">Rubrobacter xylanophilus (strain DSM 9941 / JCM 11954 / NBRC 16129 / PRD-1)</name>
    <dbReference type="NCBI Taxonomy" id="266117"/>
    <lineage>
        <taxon>Bacteria</taxon>
        <taxon>Bacillati</taxon>
        <taxon>Actinomycetota</taxon>
        <taxon>Rubrobacteria</taxon>
        <taxon>Rubrobacterales</taxon>
        <taxon>Rubrobacteraceae</taxon>
        <taxon>Rubrobacter</taxon>
    </lineage>
</organism>
<dbReference type="SUPFAM" id="SSF54534">
    <property type="entry name" value="FKBP-like"/>
    <property type="match status" value="1"/>
</dbReference>
<dbReference type="Pfam" id="PF00639">
    <property type="entry name" value="Rotamase"/>
    <property type="match status" value="1"/>
</dbReference>
<dbReference type="EMBL" id="CP000386">
    <property type="protein sequence ID" value="ABG03878.1"/>
    <property type="molecule type" value="Genomic_DNA"/>
</dbReference>
<dbReference type="PROSITE" id="PS50198">
    <property type="entry name" value="PPIC_PPIASE_2"/>
    <property type="match status" value="1"/>
</dbReference>
<dbReference type="STRING" id="266117.Rxyl_0911"/>
<evidence type="ECO:0000313" key="5">
    <source>
        <dbReference type="Proteomes" id="UP000006637"/>
    </source>
</evidence>
<evidence type="ECO:0000259" key="3">
    <source>
        <dbReference type="PROSITE" id="PS50198"/>
    </source>
</evidence>
<feature type="chain" id="PRO_5039418009" evidence="2">
    <location>
        <begin position="39"/>
        <end position="354"/>
    </location>
</feature>
<keyword evidence="1" id="KW-0697">Rotamase</keyword>
<dbReference type="Pfam" id="PF13624">
    <property type="entry name" value="SurA_N_3"/>
    <property type="match status" value="1"/>
</dbReference>
<dbReference type="KEGG" id="rxy:Rxyl_0911"/>
<sequence>MFLQASFPGCMERVSATRKALKSAILIAALLLLAGCEAAQTEANLPSGAQKVAVFEGGEVTQGQVQEQLDLLGRQSGLGEITPDSPQYQSAIAQIMPQLVTQEIAQAYAREHGITVTEREVEREIGRIKDQLVRQARAQGQDIGREEAFRRALEQAGITEAQLREQIREQLPVQKVQERVAGDARPTEEEVRDYYEENREAQFTTPAQRCVRHILFNPDQRERAEEVKRRLEEGADFAELAREYSQDPGSREKGGDLGCIGRGETVPNFEEAAFGAEEGEVVGPVKTQFGYHVIKVYDVRRESTEPLSEVEDRIREQLAATAQAEKFQRWVERQEELRDIRYLPGYDPNPSSRE</sequence>
<feature type="domain" description="PpiC" evidence="3">
    <location>
        <begin position="206"/>
        <end position="298"/>
    </location>
</feature>
<dbReference type="GO" id="GO:0003755">
    <property type="term" value="F:peptidyl-prolyl cis-trans isomerase activity"/>
    <property type="evidence" value="ECO:0007669"/>
    <property type="project" value="UniProtKB-KW"/>
</dbReference>
<dbReference type="AlphaFoldDB" id="Q1AXK0"/>
<protein>
    <submittedName>
        <fullName evidence="4">PpiC-type peptidyl-prolyl cis-trans isomerase</fullName>
    </submittedName>
</protein>
<dbReference type="PhylomeDB" id="Q1AXK0"/>
<dbReference type="Gene3D" id="3.10.50.40">
    <property type="match status" value="1"/>
</dbReference>
<dbReference type="PROSITE" id="PS01096">
    <property type="entry name" value="PPIC_PPIASE_1"/>
    <property type="match status" value="1"/>
</dbReference>
<dbReference type="InterPro" id="IPR027304">
    <property type="entry name" value="Trigger_fact/SurA_dom_sf"/>
</dbReference>
<accession>Q1AXK0</accession>
<dbReference type="InterPro" id="IPR000297">
    <property type="entry name" value="PPIase_PpiC"/>
</dbReference>
<reference evidence="4 5" key="1">
    <citation type="submission" date="2006-06" db="EMBL/GenBank/DDBJ databases">
        <title>Complete sequence of Rubrobacter xylanophilus DSM 9941.</title>
        <authorList>
            <consortium name="US DOE Joint Genome Institute"/>
            <person name="Copeland A."/>
            <person name="Lucas S."/>
            <person name="Lapidus A."/>
            <person name="Barry K."/>
            <person name="Detter J.C."/>
            <person name="Glavina del Rio T."/>
            <person name="Hammon N."/>
            <person name="Israni S."/>
            <person name="Dalin E."/>
            <person name="Tice H."/>
            <person name="Pitluck S."/>
            <person name="Munk A.C."/>
            <person name="Brettin T."/>
            <person name="Bruce D."/>
            <person name="Han C."/>
            <person name="Tapia R."/>
            <person name="Gilna P."/>
            <person name="Schmutz J."/>
            <person name="Larimer F."/>
            <person name="Land M."/>
            <person name="Hauser L."/>
            <person name="Kyrpides N."/>
            <person name="Lykidis A."/>
            <person name="da Costa M.S."/>
            <person name="Rainey F.A."/>
            <person name="Empadinhas N."/>
            <person name="Jolivet E."/>
            <person name="Battista J.R."/>
            <person name="Richardson P."/>
        </authorList>
    </citation>
    <scope>NUCLEOTIDE SEQUENCE [LARGE SCALE GENOMIC DNA]</scope>
    <source>
        <strain evidence="5">DSM 9941 / NBRC 16129 / PRD-1</strain>
    </source>
</reference>
<name>Q1AXK0_RUBXD</name>
<evidence type="ECO:0000313" key="4">
    <source>
        <dbReference type="EMBL" id="ABG03878.1"/>
    </source>
</evidence>
<evidence type="ECO:0000256" key="1">
    <source>
        <dbReference type="PROSITE-ProRule" id="PRU00278"/>
    </source>
</evidence>
<dbReference type="InterPro" id="IPR023058">
    <property type="entry name" value="PPIase_PpiC_CS"/>
</dbReference>
<dbReference type="Proteomes" id="UP000006637">
    <property type="component" value="Chromosome"/>
</dbReference>
<dbReference type="Gene3D" id="1.10.4030.10">
    <property type="entry name" value="Porin chaperone SurA, peptide-binding domain"/>
    <property type="match status" value="1"/>
</dbReference>
<dbReference type="HOGENOM" id="CLU_034646_5_3_11"/>
<evidence type="ECO:0000256" key="2">
    <source>
        <dbReference type="SAM" id="SignalP"/>
    </source>
</evidence>
<gene>
    <name evidence="4" type="ordered locus">Rxyl_0911</name>
</gene>
<feature type="signal peptide" evidence="2">
    <location>
        <begin position="1"/>
        <end position="38"/>
    </location>
</feature>
<keyword evidence="1 4" id="KW-0413">Isomerase</keyword>
<dbReference type="eggNOG" id="COG0760">
    <property type="taxonomic scope" value="Bacteria"/>
</dbReference>
<dbReference type="InterPro" id="IPR050245">
    <property type="entry name" value="PrsA_foldase"/>
</dbReference>